<proteinExistence type="predicted"/>
<gene>
    <name evidence="1" type="ORF">BpHYR1_016340</name>
</gene>
<sequence>MNSYITFLWRPGLLFTASKGFFAILHLALKACLLVVYTIQSYLHESSSNLPVFFTPPGKLRLLYALLWRLSEVHFNSLISIHSNSNNFRTEINGSAKIMQSGSGIFFNGVQILHSYRSTNEF</sequence>
<name>A0A3M7QY94_BRAPC</name>
<accession>A0A3M7QY94</accession>
<organism evidence="1 2">
    <name type="scientific">Brachionus plicatilis</name>
    <name type="common">Marine rotifer</name>
    <name type="synonym">Brachionus muelleri</name>
    <dbReference type="NCBI Taxonomy" id="10195"/>
    <lineage>
        <taxon>Eukaryota</taxon>
        <taxon>Metazoa</taxon>
        <taxon>Spiralia</taxon>
        <taxon>Gnathifera</taxon>
        <taxon>Rotifera</taxon>
        <taxon>Eurotatoria</taxon>
        <taxon>Monogononta</taxon>
        <taxon>Pseudotrocha</taxon>
        <taxon>Ploima</taxon>
        <taxon>Brachionidae</taxon>
        <taxon>Brachionus</taxon>
    </lineage>
</organism>
<evidence type="ECO:0000313" key="2">
    <source>
        <dbReference type="Proteomes" id="UP000276133"/>
    </source>
</evidence>
<protein>
    <submittedName>
        <fullName evidence="1">Uncharacterized protein</fullName>
    </submittedName>
</protein>
<dbReference type="Proteomes" id="UP000276133">
    <property type="component" value="Unassembled WGS sequence"/>
</dbReference>
<evidence type="ECO:0000313" key="1">
    <source>
        <dbReference type="EMBL" id="RNA16189.1"/>
    </source>
</evidence>
<comment type="caution">
    <text evidence="1">The sequence shown here is derived from an EMBL/GenBank/DDBJ whole genome shotgun (WGS) entry which is preliminary data.</text>
</comment>
<keyword evidence="2" id="KW-1185">Reference proteome</keyword>
<reference evidence="1 2" key="1">
    <citation type="journal article" date="2018" name="Sci. Rep.">
        <title>Genomic signatures of local adaptation to the degree of environmental predictability in rotifers.</title>
        <authorList>
            <person name="Franch-Gras L."/>
            <person name="Hahn C."/>
            <person name="Garcia-Roger E.M."/>
            <person name="Carmona M.J."/>
            <person name="Serra M."/>
            <person name="Gomez A."/>
        </authorList>
    </citation>
    <scope>NUCLEOTIDE SEQUENCE [LARGE SCALE GENOMIC DNA]</scope>
    <source>
        <strain evidence="1">HYR1</strain>
    </source>
</reference>
<dbReference type="EMBL" id="REGN01004777">
    <property type="protein sequence ID" value="RNA16189.1"/>
    <property type="molecule type" value="Genomic_DNA"/>
</dbReference>
<dbReference type="AlphaFoldDB" id="A0A3M7QY94"/>